<dbReference type="EMBL" id="UZAE01012027">
    <property type="protein sequence ID" value="VDO03132.1"/>
    <property type="molecule type" value="Genomic_DNA"/>
</dbReference>
<dbReference type="Pfam" id="PF04430">
    <property type="entry name" value="DUF498"/>
    <property type="match status" value="1"/>
</dbReference>
<feature type="domain" description="Acyl-CoA dehydrogenase/oxidase C-terminal" evidence="9">
    <location>
        <begin position="560"/>
        <end position="696"/>
    </location>
</feature>
<dbReference type="Gene3D" id="2.40.110.10">
    <property type="entry name" value="Butyryl-CoA Dehydrogenase, subunit A, domain 2"/>
    <property type="match status" value="1"/>
</dbReference>
<dbReference type="Gene3D" id="3.40.1230.10">
    <property type="entry name" value="MTH938-like"/>
    <property type="match status" value="1"/>
</dbReference>
<dbReference type="Pfam" id="PF21343">
    <property type="entry name" value="ACAD9-ACADV_C"/>
    <property type="match status" value="1"/>
</dbReference>
<comment type="similarity">
    <text evidence="3">Belongs to the acyl-CoA dehydrogenase family.</text>
</comment>
<dbReference type="InterPro" id="IPR007523">
    <property type="entry name" value="NDUFAF3/AAMDC"/>
</dbReference>
<evidence type="ECO:0000256" key="1">
    <source>
        <dbReference type="ARBA" id="ARBA00001974"/>
    </source>
</evidence>
<dbReference type="GO" id="GO:0006631">
    <property type="term" value="P:fatty acid metabolic process"/>
    <property type="evidence" value="ECO:0007669"/>
    <property type="project" value="UniProtKB-ARBA"/>
</dbReference>
<dbReference type="OrthoDB" id="2588832at2759"/>
<keyword evidence="7" id="KW-0560">Oxidoreductase</keyword>
<dbReference type="GO" id="GO:0005739">
    <property type="term" value="C:mitochondrion"/>
    <property type="evidence" value="ECO:0007669"/>
    <property type="project" value="UniProtKB-SubCell"/>
</dbReference>
<dbReference type="Pfam" id="PF02771">
    <property type="entry name" value="Acyl-CoA_dh_N"/>
    <property type="match status" value="1"/>
</dbReference>
<dbReference type="InterPro" id="IPR049448">
    <property type="entry name" value="ACAD9/ACADV-like_C"/>
</dbReference>
<evidence type="ECO:0000313" key="15">
    <source>
        <dbReference type="WBParaSite" id="HNAJ_0000727601-mRNA-1"/>
    </source>
</evidence>
<reference evidence="15" key="1">
    <citation type="submission" date="2017-02" db="UniProtKB">
        <authorList>
            <consortium name="WormBaseParasite"/>
        </authorList>
    </citation>
    <scope>IDENTIFICATION</scope>
</reference>
<dbReference type="PANTHER" id="PTHR43884">
    <property type="entry name" value="ACYL-COA DEHYDROGENASE"/>
    <property type="match status" value="1"/>
</dbReference>
<dbReference type="STRING" id="102285.A0A0R3TJK8"/>
<dbReference type="Proteomes" id="UP000278807">
    <property type="component" value="Unassembled WGS sequence"/>
</dbReference>
<dbReference type="InterPro" id="IPR037069">
    <property type="entry name" value="AcylCoA_DH/ox_N_sf"/>
</dbReference>
<dbReference type="Pfam" id="PF02770">
    <property type="entry name" value="Acyl-CoA_dh_M"/>
    <property type="match status" value="1"/>
</dbReference>
<evidence type="ECO:0000259" key="10">
    <source>
        <dbReference type="Pfam" id="PF02770"/>
    </source>
</evidence>
<feature type="domain" description="Acyl-CoA dehydrogenase/oxidase N-terminal" evidence="11">
    <location>
        <begin position="332"/>
        <end position="433"/>
    </location>
</feature>
<dbReference type="InterPro" id="IPR036250">
    <property type="entry name" value="AcylCo_DH-like_C"/>
</dbReference>
<evidence type="ECO:0000259" key="9">
    <source>
        <dbReference type="Pfam" id="PF00441"/>
    </source>
</evidence>
<evidence type="ECO:0000256" key="7">
    <source>
        <dbReference type="ARBA" id="ARBA00023002"/>
    </source>
</evidence>
<dbReference type="Gene3D" id="1.20.140.10">
    <property type="entry name" value="Butyryl-CoA Dehydrogenase, subunit A, domain 3"/>
    <property type="match status" value="2"/>
</dbReference>
<dbReference type="InterPro" id="IPR009075">
    <property type="entry name" value="AcylCo_DH/oxidase_C"/>
</dbReference>
<evidence type="ECO:0000259" key="11">
    <source>
        <dbReference type="Pfam" id="PF02771"/>
    </source>
</evidence>
<feature type="domain" description="ACAD9/ACADV-like C-terminal" evidence="12">
    <location>
        <begin position="770"/>
        <end position="880"/>
    </location>
</feature>
<dbReference type="WBParaSite" id="HNAJ_0000727601-mRNA-1">
    <property type="protein sequence ID" value="HNAJ_0000727601-mRNA-1"/>
    <property type="gene ID" value="HNAJ_0000727601"/>
</dbReference>
<evidence type="ECO:0000313" key="14">
    <source>
        <dbReference type="Proteomes" id="UP000278807"/>
    </source>
</evidence>
<keyword evidence="6" id="KW-0809">Transit peptide</keyword>
<dbReference type="Gene3D" id="1.10.540.10">
    <property type="entry name" value="Acyl-CoA dehydrogenase/oxidase, N-terminal domain"/>
    <property type="match status" value="1"/>
</dbReference>
<feature type="domain" description="Acyl-CoA oxidase/dehydrogenase middle" evidence="10">
    <location>
        <begin position="444"/>
        <end position="536"/>
    </location>
</feature>
<sequence>MSSVGFLFSRLRSGQNLLTRAASVSNLVHINSNRSFSSAEDALIDPKKNSVSANVDIVNYSLAGCFIVGYNEHGFQLSNAATIYGPMVSFPQNAFSWNINSAKEINDESISLFRVLCPSLEVLVIGKGAASEEINQREIMNMCWKYNLGVEILPTSTAIGVFNFLNAEGRYVAAGLIPPIRIDLMGGDLSSLKRLEAARDIQLTIGPSPKIRKLPMMEPSKVLAMALQTTIMRRMALNSSRNGSRCWRFVSSKSKSSSLDVSEEEKLIHPSLKTFVNRTAIAMQMPDMRRKYAISDAPLIPSYFLGKLQLELLEYPEMSTREEVTQAISLFTTVEEYMLNRVNSRQIDEQGALPSDVLNDCKTMGLFGQRVNQKYGGLDMSPLESILVGEAMGYDPSLFATITVHEALAMKGLLLVGTDAQKDKYLPPLVSGEKIASFCLAEASSPTQMKTRAVLSTDGTHYILNGCKSWVVNGSRADVFTVFALTSIPNDKGEEEDKVSAFLVERGFEGTIELQPALKLTGLRGLDLVDVTFKDVKIPVANVLGELGSGAELSGRIACMDRYLMGGLCIGMCRDVLDAMTEHCTSRQQMGKPLSDLGIVQHRLSQAAAQLYAMESVTYLVAGLLTAQPDRDLKIESTAVKLFTTETTIALLNSCVNLAGAMGFTKVLPLERYLRDARVLTSLLGVNDVLRIYIGSAGLSIAGKEIRQFVEYARKPSNHIFYMLREAMRKDWRLARIRRGRGSPAVVSSALKETERGVRVSMQLSDHLHPNLRSVADRLSRAIILTHEIARQVFILHGNNPNKDHHSLCLLSDLAVGLLTVTAVISRASRAKSIGVKYHNNELELAELYALETLDNLEAKLSSFKQKANLSKRIANVMVKENGYASASPLTRVW</sequence>
<proteinExistence type="inferred from homology"/>
<reference evidence="13 14" key="2">
    <citation type="submission" date="2018-11" db="EMBL/GenBank/DDBJ databases">
        <authorList>
            <consortium name="Pathogen Informatics"/>
        </authorList>
    </citation>
    <scope>NUCLEOTIDE SEQUENCE [LARGE SCALE GENOMIC DNA]</scope>
</reference>
<dbReference type="InterPro" id="IPR046373">
    <property type="entry name" value="Acyl-CoA_Oxase/DH_mid-dom_sf"/>
</dbReference>
<evidence type="ECO:0000256" key="2">
    <source>
        <dbReference type="ARBA" id="ARBA00004173"/>
    </source>
</evidence>
<dbReference type="InterPro" id="IPR009100">
    <property type="entry name" value="AcylCoA_DH/oxidase_NM_dom_sf"/>
</dbReference>
<dbReference type="SUPFAM" id="SSF56645">
    <property type="entry name" value="Acyl-CoA dehydrogenase NM domain-like"/>
    <property type="match status" value="1"/>
</dbReference>
<dbReference type="SUPFAM" id="SSF47203">
    <property type="entry name" value="Acyl-CoA dehydrogenase C-terminal domain-like"/>
    <property type="match status" value="1"/>
</dbReference>
<evidence type="ECO:0000256" key="3">
    <source>
        <dbReference type="ARBA" id="ARBA00009347"/>
    </source>
</evidence>
<dbReference type="SUPFAM" id="SSF64076">
    <property type="entry name" value="MTH938-like"/>
    <property type="match status" value="1"/>
</dbReference>
<evidence type="ECO:0000256" key="5">
    <source>
        <dbReference type="ARBA" id="ARBA00022827"/>
    </source>
</evidence>
<name>A0A0R3TJK8_RODNA</name>
<evidence type="ECO:0000256" key="8">
    <source>
        <dbReference type="ARBA" id="ARBA00023128"/>
    </source>
</evidence>
<keyword evidence="5" id="KW-0274">FAD</keyword>
<evidence type="ECO:0000256" key="6">
    <source>
        <dbReference type="ARBA" id="ARBA00022946"/>
    </source>
</evidence>
<organism evidence="15">
    <name type="scientific">Rodentolepis nana</name>
    <name type="common">Dwarf tapeworm</name>
    <name type="synonym">Hymenolepis nana</name>
    <dbReference type="NCBI Taxonomy" id="102285"/>
    <lineage>
        <taxon>Eukaryota</taxon>
        <taxon>Metazoa</taxon>
        <taxon>Spiralia</taxon>
        <taxon>Lophotrochozoa</taxon>
        <taxon>Platyhelminthes</taxon>
        <taxon>Cestoda</taxon>
        <taxon>Eucestoda</taxon>
        <taxon>Cyclophyllidea</taxon>
        <taxon>Hymenolepididae</taxon>
        <taxon>Rodentolepis</taxon>
    </lineage>
</organism>
<keyword evidence="8" id="KW-0496">Mitochondrion</keyword>
<dbReference type="Pfam" id="PF00441">
    <property type="entry name" value="Acyl-CoA_dh_1"/>
    <property type="match status" value="1"/>
</dbReference>
<comment type="subcellular location">
    <subcellularLocation>
        <location evidence="2">Mitochondrion</location>
    </subcellularLocation>
</comment>
<gene>
    <name evidence="13" type="ORF">HNAJ_LOCUS7272</name>
</gene>
<dbReference type="GO" id="GO:0050660">
    <property type="term" value="F:flavin adenine dinucleotide binding"/>
    <property type="evidence" value="ECO:0007669"/>
    <property type="project" value="InterPro"/>
</dbReference>
<evidence type="ECO:0000313" key="13">
    <source>
        <dbReference type="EMBL" id="VDO03132.1"/>
    </source>
</evidence>
<evidence type="ECO:0000259" key="12">
    <source>
        <dbReference type="Pfam" id="PF21343"/>
    </source>
</evidence>
<dbReference type="InterPro" id="IPR013786">
    <property type="entry name" value="AcylCoA_DH/ox_N"/>
</dbReference>
<dbReference type="InterPro" id="IPR006091">
    <property type="entry name" value="Acyl-CoA_Oxase/DH_mid-dom"/>
</dbReference>
<dbReference type="FunFam" id="1.10.540.10:FF:000001">
    <property type="entry name" value="Very long-chain-specific acyl-CoA dehydrogenase, mitochondrial"/>
    <property type="match status" value="1"/>
</dbReference>
<keyword evidence="14" id="KW-1185">Reference proteome</keyword>
<dbReference type="PANTHER" id="PTHR43884:SF9">
    <property type="entry name" value="COMPLEX I ASSEMBLY FACTOR ACAD9, MITOCHONDRIAL"/>
    <property type="match status" value="1"/>
</dbReference>
<protein>
    <submittedName>
        <fullName evidence="15">Acyl-CoA dehydrogenase family member 9, mitochondrial</fullName>
    </submittedName>
</protein>
<keyword evidence="4" id="KW-0285">Flavoprotein</keyword>
<accession>A0A0R3TJK8</accession>
<dbReference type="InterPro" id="IPR036748">
    <property type="entry name" value="MTH938-like_sf"/>
</dbReference>
<dbReference type="GO" id="GO:0003995">
    <property type="term" value="F:acyl-CoA dehydrogenase activity"/>
    <property type="evidence" value="ECO:0007669"/>
    <property type="project" value="TreeGrafter"/>
</dbReference>
<evidence type="ECO:0000256" key="4">
    <source>
        <dbReference type="ARBA" id="ARBA00022630"/>
    </source>
</evidence>
<dbReference type="AlphaFoldDB" id="A0A0R3TJK8"/>
<comment type="cofactor">
    <cofactor evidence="1">
        <name>FAD</name>
        <dbReference type="ChEBI" id="CHEBI:57692"/>
    </cofactor>
</comment>